<dbReference type="EMBL" id="SUMF01000002">
    <property type="protein sequence ID" value="TJZ77255.1"/>
    <property type="molecule type" value="Genomic_DNA"/>
</dbReference>
<dbReference type="InterPro" id="IPR058532">
    <property type="entry name" value="YjbR/MT2646/Rv2570-like"/>
</dbReference>
<dbReference type="Gene3D" id="3.90.1150.30">
    <property type="match status" value="1"/>
</dbReference>
<dbReference type="PANTHER" id="PTHR35145:SF1">
    <property type="entry name" value="CYTOPLASMIC PROTEIN"/>
    <property type="match status" value="1"/>
</dbReference>
<dbReference type="PANTHER" id="PTHR35145">
    <property type="entry name" value="CYTOPLASMIC PROTEIN-RELATED"/>
    <property type="match status" value="1"/>
</dbReference>
<dbReference type="SUPFAM" id="SSF142906">
    <property type="entry name" value="YjbR-like"/>
    <property type="match status" value="1"/>
</dbReference>
<comment type="caution">
    <text evidence="1">The sequence shown here is derived from an EMBL/GenBank/DDBJ whole genome shotgun (WGS) entry which is preliminary data.</text>
</comment>
<dbReference type="InterPro" id="IPR038056">
    <property type="entry name" value="YjbR-like_sf"/>
</dbReference>
<proteinExistence type="predicted"/>
<dbReference type="Pfam" id="PF04237">
    <property type="entry name" value="YjbR"/>
    <property type="match status" value="1"/>
</dbReference>
<dbReference type="InterPro" id="IPR007351">
    <property type="entry name" value="YjbR"/>
</dbReference>
<keyword evidence="2" id="KW-1185">Reference proteome</keyword>
<dbReference type="OrthoDB" id="9804614at2"/>
<sequence length="115" mass="12914">MTPARFREQCAAQAGATVDIKWGSNEVYSVGDKMFAIYGLEHGRIALKVAPERFLELTDRPGVHPAPYLARYYWVALDSADILPSAQLLELMHDSYRLVRARLPAKTRAALPQDK</sequence>
<gene>
    <name evidence="1" type="ORF">FAZ21_02610</name>
</gene>
<dbReference type="RefSeq" id="WP_136771733.1">
    <property type="nucleotide sequence ID" value="NZ_CP156074.1"/>
</dbReference>
<evidence type="ECO:0000313" key="2">
    <source>
        <dbReference type="Proteomes" id="UP000310016"/>
    </source>
</evidence>
<dbReference type="GO" id="GO:0003677">
    <property type="term" value="F:DNA binding"/>
    <property type="evidence" value="ECO:0007669"/>
    <property type="project" value="UniProtKB-KW"/>
</dbReference>
<organism evidence="1 2">
    <name type="scientific">Chitiniphilus eburneus</name>
    <dbReference type="NCBI Taxonomy" id="2571148"/>
    <lineage>
        <taxon>Bacteria</taxon>
        <taxon>Pseudomonadati</taxon>
        <taxon>Pseudomonadota</taxon>
        <taxon>Betaproteobacteria</taxon>
        <taxon>Neisseriales</taxon>
        <taxon>Chitinibacteraceae</taxon>
        <taxon>Chitiniphilus</taxon>
    </lineage>
</organism>
<keyword evidence="1" id="KW-0238">DNA-binding</keyword>
<reference evidence="1 2" key="1">
    <citation type="submission" date="2019-04" db="EMBL/GenBank/DDBJ databases">
        <title>Chitiniphilus eburnea sp. nov., a novel chitinolytic bacterium isolated from aquaculture sludge.</title>
        <authorList>
            <person name="Sheng M."/>
        </authorList>
    </citation>
    <scope>NUCLEOTIDE SEQUENCE [LARGE SCALE GENOMIC DNA]</scope>
    <source>
        <strain evidence="1 2">HX-2-15</strain>
    </source>
</reference>
<evidence type="ECO:0000313" key="1">
    <source>
        <dbReference type="EMBL" id="TJZ77255.1"/>
    </source>
</evidence>
<dbReference type="Proteomes" id="UP000310016">
    <property type="component" value="Unassembled WGS sequence"/>
</dbReference>
<name>A0A4U0Q7U6_9NEIS</name>
<dbReference type="AlphaFoldDB" id="A0A4U0Q7U6"/>
<accession>A0A4U0Q7U6</accession>
<protein>
    <submittedName>
        <fullName evidence="1">MmcQ/YjbR family DNA-binding protein</fullName>
    </submittedName>
</protein>